<sequence length="703" mass="77771">MVAERVNGADTPLKLDLQITIGKGYGSSIEQQDTTWANFIKKLSVAAMDSSVTIDEYHRLPKEEKRNRKSSRGYFIGAITSGPVRNNQAVIARSLATIDVEGSNTDIGTIEKVLHNYEFHWYETRSSKPGDRRYRLTLPLVRNMGSDAYQRCVSNLCDQLEFFGIDVDRGASRTISQPAFFPTVSSNQDFKYGLHTGEPLGDVQEVTTSKPMQAAVVDLKPKHSVTTQQLHEALAYLREEADDRDTWIRYGMALYHQYDGDIEGLEIWDHWSEYSDKYPGYEDIANRWSGFHVAGPTTITVGSILDAAKKKGYVRQVIEVDVDPPQDLLSAARIDNYLDTEAPPIDWLVSGLIPLQKVGMIVAPGGTGKSFAMMQLGFSVASGAPYMGHWEIGDIGGVLILAAEDDQDDIHRRLEALVDSYIPFFDGDENLKAKYLNLARKNLFILSRVGKTNLLTVSNGHGDVIRTKRVDELADLAKLIPNIRLIIIDPVKRFAGGDENNPEDMTRFVETMEIIRARTGATILAVHHSNKTAMRSGGALNQEASRGSSALTDAVRWQANLARMHPDDATRYGISDEDIGRYVAFGVAKTNYTAPLGQLWLHRGPGGILQVVELNENAPVGRSDVAHDEALERIVEVVEMRDRIGDQVSLRGLQEDYAGRDGQLGFSKARVRELVDDLLETGRLKQQPGGRGGGFLLVPGGAE</sequence>
<comment type="caution">
    <text evidence="2">The sequence shown here is derived from an EMBL/GenBank/DDBJ whole genome shotgun (WGS) entry which is preliminary data.</text>
</comment>
<dbReference type="InterPro" id="IPR027417">
    <property type="entry name" value="P-loop_NTPase"/>
</dbReference>
<name>A0A9E4T391_9GAMM</name>
<dbReference type="InterPro" id="IPR014819">
    <property type="entry name" value="PriCT_2"/>
</dbReference>
<dbReference type="InterPro" id="IPR038724">
    <property type="entry name" value="RepA"/>
</dbReference>
<dbReference type="EMBL" id="JAEPCM010000606">
    <property type="protein sequence ID" value="MCG7948048.1"/>
    <property type="molecule type" value="Genomic_DNA"/>
</dbReference>
<dbReference type="Pfam" id="PF08707">
    <property type="entry name" value="PriCT_2"/>
    <property type="match status" value="1"/>
</dbReference>
<dbReference type="Gene3D" id="3.40.50.300">
    <property type="entry name" value="P-loop containing nucleotide triphosphate hydrolases"/>
    <property type="match status" value="1"/>
</dbReference>
<evidence type="ECO:0000259" key="1">
    <source>
        <dbReference type="Pfam" id="PF08707"/>
    </source>
</evidence>
<organism evidence="2 3">
    <name type="scientific">Candidatus Thiodiazotropha taylori</name>
    <dbReference type="NCBI Taxonomy" id="2792791"/>
    <lineage>
        <taxon>Bacteria</taxon>
        <taxon>Pseudomonadati</taxon>
        <taxon>Pseudomonadota</taxon>
        <taxon>Gammaproteobacteria</taxon>
        <taxon>Chromatiales</taxon>
        <taxon>Sedimenticolaceae</taxon>
        <taxon>Candidatus Thiodiazotropha</taxon>
    </lineage>
</organism>
<feature type="domain" description="Primase C-terminal 2" evidence="1">
    <location>
        <begin position="231"/>
        <end position="307"/>
    </location>
</feature>
<reference evidence="2" key="1">
    <citation type="journal article" date="2021" name="Proc. Natl. Acad. Sci. U.S.A.">
        <title>Global biogeography of chemosynthetic symbionts reveals both localized and globally distributed symbiont groups. .</title>
        <authorList>
            <person name="Osvatic J.T."/>
            <person name="Wilkins L.G.E."/>
            <person name="Leibrecht L."/>
            <person name="Leray M."/>
            <person name="Zauner S."/>
            <person name="Polzin J."/>
            <person name="Camacho Y."/>
            <person name="Gros O."/>
            <person name="van Gils J.A."/>
            <person name="Eisen J.A."/>
            <person name="Petersen J.M."/>
            <person name="Yuen B."/>
        </authorList>
    </citation>
    <scope>NUCLEOTIDE SEQUENCE</scope>
    <source>
        <strain evidence="2">MAGclacostrist064TRANS</strain>
    </source>
</reference>
<gene>
    <name evidence="2" type="ORF">JAZ07_17020</name>
</gene>
<protein>
    <submittedName>
        <fullName evidence="2">AAA family ATPase</fullName>
    </submittedName>
</protein>
<dbReference type="GO" id="GO:0016817">
    <property type="term" value="F:hydrolase activity, acting on acid anhydrides"/>
    <property type="evidence" value="ECO:0007669"/>
    <property type="project" value="InterPro"/>
</dbReference>
<dbReference type="AlphaFoldDB" id="A0A9E4T391"/>
<dbReference type="Pfam" id="PF13481">
    <property type="entry name" value="AAA_25"/>
    <property type="match status" value="1"/>
</dbReference>
<dbReference type="CDD" id="cd01125">
    <property type="entry name" value="RepA_RSF1010_like"/>
    <property type="match status" value="1"/>
</dbReference>
<evidence type="ECO:0000313" key="3">
    <source>
        <dbReference type="Proteomes" id="UP000886667"/>
    </source>
</evidence>
<accession>A0A9E4T391</accession>
<dbReference type="SUPFAM" id="SSF52540">
    <property type="entry name" value="P-loop containing nucleoside triphosphate hydrolases"/>
    <property type="match status" value="1"/>
</dbReference>
<evidence type="ECO:0000313" key="2">
    <source>
        <dbReference type="EMBL" id="MCG7948048.1"/>
    </source>
</evidence>
<proteinExistence type="predicted"/>
<dbReference type="Proteomes" id="UP000886667">
    <property type="component" value="Unassembled WGS sequence"/>
</dbReference>